<evidence type="ECO:0000313" key="2">
    <source>
        <dbReference type="EMBL" id="KAK8407013.1"/>
    </source>
</evidence>
<sequence>MLAPISGGRHDKGEIADRFTWATGSVHLPPVPLSAASAFSHGSRYAGHLRQSRAEGPKAADNPHPSHRLRQPPPSPSILSRLPGFPRQQEATGVEVALMLHTWIYK</sequence>
<feature type="region of interest" description="Disordered" evidence="1">
    <location>
        <begin position="44"/>
        <end position="86"/>
    </location>
</feature>
<keyword evidence="3" id="KW-1185">Reference proteome</keyword>
<evidence type="ECO:0000313" key="3">
    <source>
        <dbReference type="Proteomes" id="UP001487740"/>
    </source>
</evidence>
<proteinExistence type="predicted"/>
<protein>
    <submittedName>
        <fullName evidence="2">Uncharacterized protein</fullName>
    </submittedName>
</protein>
<organism evidence="2 3">
    <name type="scientific">Scylla paramamosain</name>
    <name type="common">Mud crab</name>
    <dbReference type="NCBI Taxonomy" id="85552"/>
    <lineage>
        <taxon>Eukaryota</taxon>
        <taxon>Metazoa</taxon>
        <taxon>Ecdysozoa</taxon>
        <taxon>Arthropoda</taxon>
        <taxon>Crustacea</taxon>
        <taxon>Multicrustacea</taxon>
        <taxon>Malacostraca</taxon>
        <taxon>Eumalacostraca</taxon>
        <taxon>Eucarida</taxon>
        <taxon>Decapoda</taxon>
        <taxon>Pleocyemata</taxon>
        <taxon>Brachyura</taxon>
        <taxon>Eubrachyura</taxon>
        <taxon>Portunoidea</taxon>
        <taxon>Portunidae</taxon>
        <taxon>Portuninae</taxon>
        <taxon>Scylla</taxon>
    </lineage>
</organism>
<reference evidence="2 3" key="1">
    <citation type="submission" date="2023-03" db="EMBL/GenBank/DDBJ databases">
        <title>High-quality genome of Scylla paramamosain provides insights in environmental adaptation.</title>
        <authorList>
            <person name="Zhang L."/>
        </authorList>
    </citation>
    <scope>NUCLEOTIDE SEQUENCE [LARGE SCALE GENOMIC DNA]</scope>
    <source>
        <strain evidence="2">LZ_2023a</strain>
        <tissue evidence="2">Muscle</tissue>
    </source>
</reference>
<gene>
    <name evidence="2" type="ORF">O3P69_007515</name>
</gene>
<evidence type="ECO:0000256" key="1">
    <source>
        <dbReference type="SAM" id="MobiDB-lite"/>
    </source>
</evidence>
<name>A0AAW0V680_SCYPA</name>
<dbReference type="AlphaFoldDB" id="A0AAW0V680"/>
<dbReference type="EMBL" id="JARAKH010000002">
    <property type="protein sequence ID" value="KAK8407013.1"/>
    <property type="molecule type" value="Genomic_DNA"/>
</dbReference>
<accession>A0AAW0V680</accession>
<comment type="caution">
    <text evidence="2">The sequence shown here is derived from an EMBL/GenBank/DDBJ whole genome shotgun (WGS) entry which is preliminary data.</text>
</comment>
<dbReference type="Proteomes" id="UP001487740">
    <property type="component" value="Unassembled WGS sequence"/>
</dbReference>